<feature type="compositionally biased region" description="Basic and acidic residues" evidence="1">
    <location>
        <begin position="7"/>
        <end position="21"/>
    </location>
</feature>
<sequence length="107" mass="12449">MGMAPPDIRHRSIAEDEKMKQENDQRYPMLGYIPQRLRLRSLQAHQGGAHCWLLSYLCHMEGPEWTGVTLLATNFVSAESIKTLNIFWYVSTSRIHAQWKICMQQMA</sequence>
<gene>
    <name evidence="2" type="ORF">PR048_029839</name>
</gene>
<evidence type="ECO:0000313" key="3">
    <source>
        <dbReference type="Proteomes" id="UP001159363"/>
    </source>
</evidence>
<feature type="region of interest" description="Disordered" evidence="1">
    <location>
        <begin position="1"/>
        <end position="21"/>
    </location>
</feature>
<keyword evidence="3" id="KW-1185">Reference proteome</keyword>
<evidence type="ECO:0000256" key="1">
    <source>
        <dbReference type="SAM" id="MobiDB-lite"/>
    </source>
</evidence>
<protein>
    <submittedName>
        <fullName evidence="2">Uncharacterized protein</fullName>
    </submittedName>
</protein>
<reference evidence="2 3" key="1">
    <citation type="submission" date="2023-02" db="EMBL/GenBank/DDBJ databases">
        <title>LHISI_Scaffold_Assembly.</title>
        <authorList>
            <person name="Stuart O.P."/>
            <person name="Cleave R."/>
            <person name="Magrath M.J.L."/>
            <person name="Mikheyev A.S."/>
        </authorList>
    </citation>
    <scope>NUCLEOTIDE SEQUENCE [LARGE SCALE GENOMIC DNA]</scope>
    <source>
        <strain evidence="2">Daus_M_001</strain>
        <tissue evidence="2">Leg muscle</tissue>
    </source>
</reference>
<organism evidence="2 3">
    <name type="scientific">Dryococelus australis</name>
    <dbReference type="NCBI Taxonomy" id="614101"/>
    <lineage>
        <taxon>Eukaryota</taxon>
        <taxon>Metazoa</taxon>
        <taxon>Ecdysozoa</taxon>
        <taxon>Arthropoda</taxon>
        <taxon>Hexapoda</taxon>
        <taxon>Insecta</taxon>
        <taxon>Pterygota</taxon>
        <taxon>Neoptera</taxon>
        <taxon>Polyneoptera</taxon>
        <taxon>Phasmatodea</taxon>
        <taxon>Verophasmatodea</taxon>
        <taxon>Anareolatae</taxon>
        <taxon>Phasmatidae</taxon>
        <taxon>Eurycanthinae</taxon>
        <taxon>Dryococelus</taxon>
    </lineage>
</organism>
<name>A0ABQ9G7S7_9NEOP</name>
<comment type="caution">
    <text evidence="2">The sequence shown here is derived from an EMBL/GenBank/DDBJ whole genome shotgun (WGS) entry which is preliminary data.</text>
</comment>
<evidence type="ECO:0000313" key="2">
    <source>
        <dbReference type="EMBL" id="KAJ8868323.1"/>
    </source>
</evidence>
<proteinExistence type="predicted"/>
<dbReference type="Proteomes" id="UP001159363">
    <property type="component" value="Chromosome 13"/>
</dbReference>
<accession>A0ABQ9G7S7</accession>
<dbReference type="EMBL" id="JARBHB010000014">
    <property type="protein sequence ID" value="KAJ8868323.1"/>
    <property type="molecule type" value="Genomic_DNA"/>
</dbReference>